<keyword evidence="2" id="KW-1185">Reference proteome</keyword>
<sequence>MLLAAPRFLLARHGETNFNKEGRIQGTLDSSVLTLDGISQVSALGYFLASSGEAAAVDATWCSPMQRARQSYAAVLGCASAAGVSLPAACVRHELREIELHEWEGLLKTEIDEEAWGAWKRRPDTYRAANGAAPLLDLWARAQGNWAAVRAGKSRCSFIMAHGALGRCMLGTALGLEPISFNEPSFEFENAALVEIEWPHDAAVATRWRKRHPVESEWMTAEDVVSSTAIADGQAF</sequence>
<protein>
    <recommendedName>
        <fullName evidence="3">Phosphoglycerate mutase</fullName>
    </recommendedName>
</protein>
<dbReference type="CDD" id="cd07067">
    <property type="entry name" value="HP_PGM_like"/>
    <property type="match status" value="1"/>
</dbReference>
<dbReference type="PROSITE" id="PS00175">
    <property type="entry name" value="PG_MUTASE"/>
    <property type="match status" value="1"/>
</dbReference>
<dbReference type="PANTHER" id="PTHR48100:SF10">
    <property type="entry name" value="2-CARBOXY-D-ARABINITOL-1-PHOSPHATASE-RELATED"/>
    <property type="match status" value="1"/>
</dbReference>
<reference evidence="1 2" key="1">
    <citation type="journal article" date="2024" name="Science">
        <title>Giant polyketide synthase enzymes in the biosynthesis of giant marine polyether toxins.</title>
        <authorList>
            <person name="Fallon T.R."/>
            <person name="Shende V.V."/>
            <person name="Wierzbicki I.H."/>
            <person name="Pendleton A.L."/>
            <person name="Watervoot N.F."/>
            <person name="Auber R.P."/>
            <person name="Gonzalez D.J."/>
            <person name="Wisecaver J.H."/>
            <person name="Moore B.S."/>
        </authorList>
    </citation>
    <scope>NUCLEOTIDE SEQUENCE [LARGE SCALE GENOMIC DNA]</scope>
    <source>
        <strain evidence="1 2">12B1</strain>
    </source>
</reference>
<evidence type="ECO:0000313" key="2">
    <source>
        <dbReference type="Proteomes" id="UP001515480"/>
    </source>
</evidence>
<dbReference type="InterPro" id="IPR001345">
    <property type="entry name" value="PG/BPGM_mutase_AS"/>
</dbReference>
<name>A0AB34J306_PRYPA</name>
<dbReference type="GO" id="GO:0016791">
    <property type="term" value="F:phosphatase activity"/>
    <property type="evidence" value="ECO:0007669"/>
    <property type="project" value="TreeGrafter"/>
</dbReference>
<dbReference type="SUPFAM" id="SSF53254">
    <property type="entry name" value="Phosphoglycerate mutase-like"/>
    <property type="match status" value="1"/>
</dbReference>
<evidence type="ECO:0000313" key="1">
    <source>
        <dbReference type="EMBL" id="KAL1510562.1"/>
    </source>
</evidence>
<dbReference type="EMBL" id="JBGBPQ010000015">
    <property type="protein sequence ID" value="KAL1510562.1"/>
    <property type="molecule type" value="Genomic_DNA"/>
</dbReference>
<proteinExistence type="predicted"/>
<comment type="caution">
    <text evidence="1">The sequence shown here is derived from an EMBL/GenBank/DDBJ whole genome shotgun (WGS) entry which is preliminary data.</text>
</comment>
<dbReference type="PANTHER" id="PTHR48100">
    <property type="entry name" value="BROAD-SPECIFICITY PHOSPHATASE YOR283W-RELATED"/>
    <property type="match status" value="1"/>
</dbReference>
<gene>
    <name evidence="1" type="ORF">AB1Y20_006863</name>
</gene>
<dbReference type="Pfam" id="PF00300">
    <property type="entry name" value="His_Phos_1"/>
    <property type="match status" value="1"/>
</dbReference>
<dbReference type="InterPro" id="IPR013078">
    <property type="entry name" value="His_Pase_superF_clade-1"/>
</dbReference>
<dbReference type="SMART" id="SM00855">
    <property type="entry name" value="PGAM"/>
    <property type="match status" value="1"/>
</dbReference>
<accession>A0AB34J306</accession>
<dbReference type="InterPro" id="IPR029033">
    <property type="entry name" value="His_PPase_superfam"/>
</dbReference>
<dbReference type="InterPro" id="IPR050275">
    <property type="entry name" value="PGM_Phosphatase"/>
</dbReference>
<organism evidence="1 2">
    <name type="scientific">Prymnesium parvum</name>
    <name type="common">Toxic golden alga</name>
    <dbReference type="NCBI Taxonomy" id="97485"/>
    <lineage>
        <taxon>Eukaryota</taxon>
        <taxon>Haptista</taxon>
        <taxon>Haptophyta</taxon>
        <taxon>Prymnesiophyceae</taxon>
        <taxon>Prymnesiales</taxon>
        <taxon>Prymnesiaceae</taxon>
        <taxon>Prymnesium</taxon>
    </lineage>
</organism>
<dbReference type="Gene3D" id="3.40.50.1240">
    <property type="entry name" value="Phosphoglycerate mutase-like"/>
    <property type="match status" value="1"/>
</dbReference>
<dbReference type="Proteomes" id="UP001515480">
    <property type="component" value="Unassembled WGS sequence"/>
</dbReference>
<evidence type="ECO:0008006" key="3">
    <source>
        <dbReference type="Google" id="ProtNLM"/>
    </source>
</evidence>
<dbReference type="AlphaFoldDB" id="A0AB34J306"/>